<dbReference type="Proteomes" id="UP000218113">
    <property type="component" value="Unassembled WGS sequence"/>
</dbReference>
<dbReference type="CDD" id="cd00610">
    <property type="entry name" value="OAT_like"/>
    <property type="match status" value="1"/>
</dbReference>
<dbReference type="GO" id="GO:0030170">
    <property type="term" value="F:pyridoxal phosphate binding"/>
    <property type="evidence" value="ECO:0007669"/>
    <property type="project" value="InterPro"/>
</dbReference>
<dbReference type="InterPro" id="IPR015424">
    <property type="entry name" value="PyrdxlP-dep_Trfase"/>
</dbReference>
<evidence type="ECO:0000256" key="2">
    <source>
        <dbReference type="ARBA" id="ARBA00022898"/>
    </source>
</evidence>
<evidence type="ECO:0000313" key="5">
    <source>
        <dbReference type="Proteomes" id="UP000218113"/>
    </source>
</evidence>
<dbReference type="EMBL" id="NVSR01000016">
    <property type="protein sequence ID" value="PCI29290.1"/>
    <property type="molecule type" value="Genomic_DNA"/>
</dbReference>
<evidence type="ECO:0000256" key="3">
    <source>
        <dbReference type="RuleBase" id="RU003560"/>
    </source>
</evidence>
<dbReference type="Pfam" id="PF00202">
    <property type="entry name" value="Aminotran_3"/>
    <property type="match status" value="1"/>
</dbReference>
<dbReference type="PANTHER" id="PTHR43713">
    <property type="entry name" value="GLUTAMATE-1-SEMIALDEHYDE 2,1-AMINOMUTASE"/>
    <property type="match status" value="1"/>
</dbReference>
<comment type="cofactor">
    <cofactor evidence="1">
        <name>pyridoxal 5'-phosphate</name>
        <dbReference type="ChEBI" id="CHEBI:597326"/>
    </cofactor>
</comment>
<evidence type="ECO:0000313" key="4">
    <source>
        <dbReference type="EMBL" id="PCI29290.1"/>
    </source>
</evidence>
<protein>
    <submittedName>
        <fullName evidence="4">Aspartate aminotransferase family protein</fullName>
    </submittedName>
</protein>
<dbReference type="PANTHER" id="PTHR43713:SF3">
    <property type="entry name" value="GLUTAMATE-1-SEMIALDEHYDE 2,1-AMINOMUTASE 1, CHLOROPLASTIC-RELATED"/>
    <property type="match status" value="1"/>
</dbReference>
<comment type="caution">
    <text evidence="4">The sequence shown here is derived from an EMBL/GenBank/DDBJ whole genome shotgun (WGS) entry which is preliminary data.</text>
</comment>
<organism evidence="4 5">
    <name type="scientific">SAR324 cluster bacterium</name>
    <dbReference type="NCBI Taxonomy" id="2024889"/>
    <lineage>
        <taxon>Bacteria</taxon>
        <taxon>Deltaproteobacteria</taxon>
        <taxon>SAR324 cluster</taxon>
    </lineage>
</organism>
<dbReference type="GO" id="GO:0008483">
    <property type="term" value="F:transaminase activity"/>
    <property type="evidence" value="ECO:0007669"/>
    <property type="project" value="UniProtKB-KW"/>
</dbReference>
<proteinExistence type="inferred from homology"/>
<comment type="similarity">
    <text evidence="3">Belongs to the class-III pyridoxal-phosphate-dependent aminotransferase family.</text>
</comment>
<dbReference type="InterPro" id="IPR015422">
    <property type="entry name" value="PyrdxlP-dep_Trfase_small"/>
</dbReference>
<accession>A0A2A4T6L8</accession>
<keyword evidence="4" id="KW-0032">Aminotransferase</keyword>
<keyword evidence="2 3" id="KW-0663">Pyridoxal phosphate</keyword>
<dbReference type="SUPFAM" id="SSF53383">
    <property type="entry name" value="PLP-dependent transferases"/>
    <property type="match status" value="1"/>
</dbReference>
<dbReference type="InterPro" id="IPR015421">
    <property type="entry name" value="PyrdxlP-dep_Trfase_major"/>
</dbReference>
<sequence>MKQDLTVANQSKASSKDLFQQACEVLPGGVSRNTIFRRPHPHYAAKAEGCYVTDIEGIQRIDFANNMASLIHGHTHPAIVQAVTEQLQRGTAFTMGTEVELRYAQLLCGRAPGFEKIRFVNSGTEAVMAMIKAARAYTGKSKIAKVEGAYHGSYDFAEVSQTASPDNWGDRDKPASVPVAYGTPESVLNDVVIIPFNDPTRALAILDQYADELACIIIDPLPHRVCLAPASEEFIKALYLWTRKNDSLLVFDEVITFRNYYGGSQENYSVRPDLTSMGKIIGGGFPAGALAGRTDVMKVLDPSEGKMLLPHSGTFSANPITMTAGLIAMELFDQSAVTQLNHLADKARQQIEQAIKIADIPACVTGAGSMFRIHLKAEAPQNYREAYMDTKTSGLIKTLIDYLYDEGCMMINTCTATLSTAMTVKEIDHLSEAMLKGFKKIKPLL</sequence>
<evidence type="ECO:0000256" key="1">
    <source>
        <dbReference type="ARBA" id="ARBA00001933"/>
    </source>
</evidence>
<reference evidence="5" key="1">
    <citation type="submission" date="2017-08" db="EMBL/GenBank/DDBJ databases">
        <title>A dynamic microbial community with high functional redundancy inhabits the cold, oxic subseafloor aquifer.</title>
        <authorList>
            <person name="Tully B.J."/>
            <person name="Wheat C.G."/>
            <person name="Glazer B.T."/>
            <person name="Huber J.A."/>
        </authorList>
    </citation>
    <scope>NUCLEOTIDE SEQUENCE [LARGE SCALE GENOMIC DNA]</scope>
</reference>
<dbReference type="AlphaFoldDB" id="A0A2A4T6L8"/>
<name>A0A2A4T6L8_9DELT</name>
<gene>
    <name evidence="4" type="ORF">COB67_04295</name>
</gene>
<dbReference type="Gene3D" id="3.90.1150.10">
    <property type="entry name" value="Aspartate Aminotransferase, domain 1"/>
    <property type="match status" value="1"/>
</dbReference>
<dbReference type="Gene3D" id="3.40.640.10">
    <property type="entry name" value="Type I PLP-dependent aspartate aminotransferase-like (Major domain)"/>
    <property type="match status" value="1"/>
</dbReference>
<keyword evidence="4" id="KW-0808">Transferase</keyword>
<dbReference type="InterPro" id="IPR005814">
    <property type="entry name" value="Aminotrans_3"/>
</dbReference>